<name>A0ABM9VZX6_9FIRM</name>
<dbReference type="InterPro" id="IPR058531">
    <property type="entry name" value="Baseplate_J_M"/>
</dbReference>
<protein>
    <submittedName>
        <fullName evidence="3">Baseplate J-like protein</fullName>
    </submittedName>
</protein>
<proteinExistence type="predicted"/>
<dbReference type="Pfam" id="PF04865">
    <property type="entry name" value="Baseplate_J"/>
    <property type="match status" value="1"/>
</dbReference>
<evidence type="ECO:0000259" key="1">
    <source>
        <dbReference type="Pfam" id="PF04865"/>
    </source>
</evidence>
<evidence type="ECO:0000313" key="4">
    <source>
        <dbReference type="Proteomes" id="UP000245702"/>
    </source>
</evidence>
<dbReference type="InterPro" id="IPR014507">
    <property type="entry name" value="Baseplate_assembly_J_pred"/>
</dbReference>
<accession>A0ABM9VZX6</accession>
<dbReference type="InterPro" id="IPR052726">
    <property type="entry name" value="Phage_Baseplate_Hub"/>
</dbReference>
<dbReference type="PANTHER" id="PTHR35862">
    <property type="entry name" value="FELS-2 PROPHAGE PROTEIN"/>
    <property type="match status" value="1"/>
</dbReference>
<organism evidence="3 4">
    <name type="scientific">Sporomusa sphaeroides DSM 2875</name>
    <dbReference type="NCBI Taxonomy" id="1337886"/>
    <lineage>
        <taxon>Bacteria</taxon>
        <taxon>Bacillati</taxon>
        <taxon>Bacillota</taxon>
        <taxon>Negativicutes</taxon>
        <taxon>Selenomonadales</taxon>
        <taxon>Sporomusaceae</taxon>
        <taxon>Sporomusa</taxon>
    </lineage>
</organism>
<dbReference type="Proteomes" id="UP000245702">
    <property type="component" value="Unassembled WGS sequence"/>
</dbReference>
<dbReference type="RefSeq" id="WP_233139045.1">
    <property type="nucleotide sequence ID" value="NZ_CP146991.1"/>
</dbReference>
<comment type="caution">
    <text evidence="3">The sequence shown here is derived from an EMBL/GenBank/DDBJ whole genome shotgun (WGS) entry which is preliminary data.</text>
</comment>
<dbReference type="PANTHER" id="PTHR35862:SF1">
    <property type="entry name" value="FELS-2 PROPHAGE PROTEIN"/>
    <property type="match status" value="1"/>
</dbReference>
<evidence type="ECO:0000313" key="3">
    <source>
        <dbReference type="EMBL" id="CVK18453.1"/>
    </source>
</evidence>
<keyword evidence="4" id="KW-1185">Reference proteome</keyword>
<dbReference type="PIRSF" id="PIRSF020481">
    <property type="entry name" value="BAP"/>
    <property type="match status" value="1"/>
</dbReference>
<evidence type="ECO:0000259" key="2">
    <source>
        <dbReference type="Pfam" id="PF26078"/>
    </source>
</evidence>
<dbReference type="Pfam" id="PF26078">
    <property type="entry name" value="Baseplate_J_M"/>
    <property type="match status" value="1"/>
</dbReference>
<sequence length="371" mass="39312">MLANLPSISFTDTDAAHIEASVITMYEAIAGRTLAQGDPVRLFLQSVAAIIIQQRVLIDYSAKQNLLAYAVGDNLDHLGVLVGVTRLAASPAETTIRFNLSAAQPQAVTIPAGIRGTTANGIVFQVSSPVTIPIGALYGDTAAACLTAGDAGNGYVPGQVNQLVDPLPWVQSIANTTESEGGADEETDDAYRERIRLAPESFSTAGPDGAYRFWAMSASQTIVDVSVRSPEPGKVELRPLLAGGEVPGAEILDLVYSAVTNKAVRPLTDQVEALAPEVVGFDINMVYYINKDDTTISTDIQVTVNQAVADYVAWQKSRLGRDENPSELIWRARAAGAGRVEVTSPVFTALEKYQVAIADNITVTYGGLTDG</sequence>
<dbReference type="EMBL" id="FCOW01000004">
    <property type="protein sequence ID" value="CVK18453.1"/>
    <property type="molecule type" value="Genomic_DNA"/>
</dbReference>
<reference evidence="3 4" key="1">
    <citation type="submission" date="2016-01" db="EMBL/GenBank/DDBJ databases">
        <authorList>
            <person name="Brown R."/>
        </authorList>
    </citation>
    <scope>NUCLEOTIDE SEQUENCE [LARGE SCALE GENOMIC DNA]</scope>
    <source>
        <strain evidence="3">Sporomusa sphaeroides DSM 2875</strain>
    </source>
</reference>
<gene>
    <name evidence="3" type="ORF">SSPH_01091</name>
</gene>
<feature type="domain" description="Baseplate J-like central" evidence="2">
    <location>
        <begin position="203"/>
        <end position="275"/>
    </location>
</feature>
<feature type="domain" description="Baseplate protein J-like barrel" evidence="1">
    <location>
        <begin position="96"/>
        <end position="182"/>
    </location>
</feature>
<dbReference type="InterPro" id="IPR006949">
    <property type="entry name" value="Barrel_Baseplate_J-like"/>
</dbReference>